<sequence>MSEFNMLKAELCFIATTYEKAHEIYSLKSSADQGSDFAGLLSYGSK</sequence>
<dbReference type="AlphaFoldDB" id="A0A8E6B661"/>
<accession>A0A8E6B661</accession>
<reference evidence="1" key="1">
    <citation type="submission" date="2021-05" db="EMBL/GenBank/DDBJ databases">
        <title>Complete genome sequence of the cellulolytic planctomycete Telmatocola sphagniphila SP2T and characterization of the first cellulase from planctomycetes.</title>
        <authorList>
            <person name="Rakitin A.L."/>
            <person name="Beletsky A.V."/>
            <person name="Naumoff D.G."/>
            <person name="Kulichevskaya I.S."/>
            <person name="Mardanov A.V."/>
            <person name="Ravin N.V."/>
            <person name="Dedysh S.N."/>
        </authorList>
    </citation>
    <scope>NUCLEOTIDE SEQUENCE</scope>
    <source>
        <strain evidence="1">SP2T</strain>
    </source>
</reference>
<dbReference type="KEGG" id="tsph:KIH39_25245"/>
<evidence type="ECO:0000313" key="1">
    <source>
        <dbReference type="EMBL" id="QVL32102.1"/>
    </source>
</evidence>
<evidence type="ECO:0000313" key="2">
    <source>
        <dbReference type="Proteomes" id="UP000676194"/>
    </source>
</evidence>
<gene>
    <name evidence="1" type="ORF">KIH39_25245</name>
</gene>
<keyword evidence="2" id="KW-1185">Reference proteome</keyword>
<dbReference type="Proteomes" id="UP000676194">
    <property type="component" value="Chromosome"/>
</dbReference>
<name>A0A8E6B661_9BACT</name>
<proteinExistence type="predicted"/>
<organism evidence="1 2">
    <name type="scientific">Telmatocola sphagniphila</name>
    <dbReference type="NCBI Taxonomy" id="1123043"/>
    <lineage>
        <taxon>Bacteria</taxon>
        <taxon>Pseudomonadati</taxon>
        <taxon>Planctomycetota</taxon>
        <taxon>Planctomycetia</taxon>
        <taxon>Gemmatales</taxon>
        <taxon>Gemmataceae</taxon>
    </lineage>
</organism>
<dbReference type="RefSeq" id="WP_213496738.1">
    <property type="nucleotide sequence ID" value="NZ_CP074694.1"/>
</dbReference>
<dbReference type="EMBL" id="CP074694">
    <property type="protein sequence ID" value="QVL32102.1"/>
    <property type="molecule type" value="Genomic_DNA"/>
</dbReference>
<protein>
    <submittedName>
        <fullName evidence="1">Uncharacterized protein</fullName>
    </submittedName>
</protein>